<proteinExistence type="predicted"/>
<dbReference type="InterPro" id="IPR012337">
    <property type="entry name" value="RNaseH-like_sf"/>
</dbReference>
<dbReference type="Pfam" id="PF18701">
    <property type="entry name" value="DUF5641"/>
    <property type="match status" value="1"/>
</dbReference>
<evidence type="ECO:0000313" key="5">
    <source>
        <dbReference type="RefSeq" id="XP_024892982.1"/>
    </source>
</evidence>
<dbReference type="Proteomes" id="UP000504618">
    <property type="component" value="Unplaced"/>
</dbReference>
<dbReference type="GO" id="GO:0003676">
    <property type="term" value="F:nucleic acid binding"/>
    <property type="evidence" value="ECO:0007669"/>
    <property type="project" value="InterPro"/>
</dbReference>
<feature type="signal peptide" evidence="1">
    <location>
        <begin position="1"/>
        <end position="32"/>
    </location>
</feature>
<gene>
    <name evidence="5" type="primary">LOC112468134</name>
</gene>
<reference evidence="5" key="1">
    <citation type="submission" date="2025-08" db="UniProtKB">
        <authorList>
            <consortium name="RefSeq"/>
        </authorList>
    </citation>
    <scope>IDENTIFICATION</scope>
    <source>
        <tissue evidence="5">Whole body</tissue>
    </source>
</reference>
<evidence type="ECO:0000313" key="4">
    <source>
        <dbReference type="Proteomes" id="UP000504618"/>
    </source>
</evidence>
<name>A0A6J1RDV8_9HYME</name>
<evidence type="ECO:0000256" key="1">
    <source>
        <dbReference type="SAM" id="SignalP"/>
    </source>
</evidence>
<dbReference type="PANTHER" id="PTHR47331">
    <property type="entry name" value="PHD-TYPE DOMAIN-CONTAINING PROTEIN"/>
    <property type="match status" value="1"/>
</dbReference>
<feature type="domain" description="Integrase zinc-binding" evidence="2">
    <location>
        <begin position="206"/>
        <end position="259"/>
    </location>
</feature>
<dbReference type="InterPro" id="IPR041588">
    <property type="entry name" value="Integrase_H2C2"/>
</dbReference>
<dbReference type="GeneID" id="112468134"/>
<dbReference type="Pfam" id="PF17921">
    <property type="entry name" value="Integrase_H2C2"/>
    <property type="match status" value="1"/>
</dbReference>
<dbReference type="AlphaFoldDB" id="A0A6J1RDV8"/>
<accession>A0A6J1RDV8</accession>
<evidence type="ECO:0000259" key="3">
    <source>
        <dbReference type="Pfam" id="PF18701"/>
    </source>
</evidence>
<feature type="chain" id="PRO_5026826562" evidence="1">
    <location>
        <begin position="33"/>
        <end position="529"/>
    </location>
</feature>
<dbReference type="PANTHER" id="PTHR47331:SF1">
    <property type="entry name" value="GAG-LIKE PROTEIN"/>
    <property type="match status" value="1"/>
</dbReference>
<dbReference type="InterPro" id="IPR040676">
    <property type="entry name" value="DUF5641"/>
</dbReference>
<organism evidence="4 5">
    <name type="scientific">Temnothorax curvispinosus</name>
    <dbReference type="NCBI Taxonomy" id="300111"/>
    <lineage>
        <taxon>Eukaryota</taxon>
        <taxon>Metazoa</taxon>
        <taxon>Ecdysozoa</taxon>
        <taxon>Arthropoda</taxon>
        <taxon>Hexapoda</taxon>
        <taxon>Insecta</taxon>
        <taxon>Pterygota</taxon>
        <taxon>Neoptera</taxon>
        <taxon>Endopterygota</taxon>
        <taxon>Hymenoptera</taxon>
        <taxon>Apocrita</taxon>
        <taxon>Aculeata</taxon>
        <taxon>Formicoidea</taxon>
        <taxon>Formicidae</taxon>
        <taxon>Myrmicinae</taxon>
        <taxon>Temnothorax</taxon>
    </lineage>
</organism>
<keyword evidence="4" id="KW-1185">Reference proteome</keyword>
<dbReference type="SUPFAM" id="SSF53098">
    <property type="entry name" value="Ribonuclease H-like"/>
    <property type="match status" value="1"/>
</dbReference>
<dbReference type="RefSeq" id="XP_024892982.1">
    <property type="nucleotide sequence ID" value="XM_025037214.1"/>
</dbReference>
<sequence length="529" mass="61246">MAPLKTISIPFLELEAALLLIKLYAFAKDAYGNRINDVKLKNDSQIVLAWIRARPHELKTFVANRVTKIQNITENIDWGHVPTDENPADLLSKGTTADVLEKSKLWWHGPPWIFKTRALDKQQVSAIKIKDLERADQTILRKVQQEAFSEELTDLRRKRRLSRKSKLQSLDPFIDEEGLIRVGGRLRHASVPANQKHPIVLPAKHRVTSLIMQEEHSRLLHCPPEHLFNAVRQRYWPLIGRRETRKTVKGCLNCFRFRPTVPGIKMGDLSKQRVISFDRPFRSTGMDYAGPLQLRESRRREKLHLSKEYIAIFTCLSTKAVHIELVSDMTTEAFLAALNRFTARRGICSEIFSDNGTNFVGASEELKEVYTFLEKESSEIGRSLANQRIKWSFIPPRAPYFGGDLLIQPAQYDYAEVPENHLTRWQNLQKLHQQFWIRWHREYLNELQQRTKWSDMGDNIKLNTVVLIKEDHLPPLQWALGRVTALHPGQDGVVRVITILLKDSPFKGATDVRESLFNLRRVQEVEARV</sequence>
<dbReference type="OrthoDB" id="7552331at2759"/>
<protein>
    <submittedName>
        <fullName evidence="5">Uncharacterized protein LOC112468134</fullName>
    </submittedName>
</protein>
<keyword evidence="1" id="KW-0732">Signal</keyword>
<evidence type="ECO:0000259" key="2">
    <source>
        <dbReference type="Pfam" id="PF17921"/>
    </source>
</evidence>
<feature type="domain" description="DUF5641" evidence="3">
    <location>
        <begin position="423"/>
        <end position="506"/>
    </location>
</feature>
<dbReference type="Gene3D" id="3.30.420.10">
    <property type="entry name" value="Ribonuclease H-like superfamily/Ribonuclease H"/>
    <property type="match status" value="1"/>
</dbReference>
<dbReference type="InterPro" id="IPR036397">
    <property type="entry name" value="RNaseH_sf"/>
</dbReference>